<sequence>MFLTVSVPDISYKFITSVVYENTKLVDRNPNHIGVLWQNYFTAFLALTTSGTDNHKENPFDCYVGNMKFKMVFESLDSIGKLKKPSKTQVQRDNRSNFISKLYVQCQG</sequence>
<evidence type="ECO:0000313" key="1">
    <source>
        <dbReference type="EMBL" id="KAK9878549.1"/>
    </source>
</evidence>
<gene>
    <name evidence="1" type="ORF">WA026_022446</name>
</gene>
<dbReference type="EMBL" id="JARQZJ010000049">
    <property type="protein sequence ID" value="KAK9878549.1"/>
    <property type="molecule type" value="Genomic_DNA"/>
</dbReference>
<accession>A0AAW1UGU7</accession>
<comment type="caution">
    <text evidence="1">The sequence shown here is derived from an EMBL/GenBank/DDBJ whole genome shotgun (WGS) entry which is preliminary data.</text>
</comment>
<name>A0AAW1UGU7_9CUCU</name>
<reference evidence="1 2" key="1">
    <citation type="submission" date="2023-03" db="EMBL/GenBank/DDBJ databases">
        <title>Genome insight into feeding habits of ladybird beetles.</title>
        <authorList>
            <person name="Li H.-S."/>
            <person name="Huang Y.-H."/>
            <person name="Pang H."/>
        </authorList>
    </citation>
    <scope>NUCLEOTIDE SEQUENCE [LARGE SCALE GENOMIC DNA]</scope>
    <source>
        <strain evidence="1">SYSU_2023b</strain>
        <tissue evidence="1">Whole body</tissue>
    </source>
</reference>
<evidence type="ECO:0008006" key="3">
    <source>
        <dbReference type="Google" id="ProtNLM"/>
    </source>
</evidence>
<dbReference type="Proteomes" id="UP001431783">
    <property type="component" value="Unassembled WGS sequence"/>
</dbReference>
<protein>
    <recommendedName>
        <fullName evidence="3">LAGLIDADG homing endonuclease</fullName>
    </recommendedName>
</protein>
<evidence type="ECO:0000313" key="2">
    <source>
        <dbReference type="Proteomes" id="UP001431783"/>
    </source>
</evidence>
<organism evidence="1 2">
    <name type="scientific">Henosepilachna vigintioctopunctata</name>
    <dbReference type="NCBI Taxonomy" id="420089"/>
    <lineage>
        <taxon>Eukaryota</taxon>
        <taxon>Metazoa</taxon>
        <taxon>Ecdysozoa</taxon>
        <taxon>Arthropoda</taxon>
        <taxon>Hexapoda</taxon>
        <taxon>Insecta</taxon>
        <taxon>Pterygota</taxon>
        <taxon>Neoptera</taxon>
        <taxon>Endopterygota</taxon>
        <taxon>Coleoptera</taxon>
        <taxon>Polyphaga</taxon>
        <taxon>Cucujiformia</taxon>
        <taxon>Coccinelloidea</taxon>
        <taxon>Coccinellidae</taxon>
        <taxon>Epilachninae</taxon>
        <taxon>Epilachnini</taxon>
        <taxon>Henosepilachna</taxon>
    </lineage>
</organism>
<keyword evidence="2" id="KW-1185">Reference proteome</keyword>
<proteinExistence type="predicted"/>
<dbReference type="AlphaFoldDB" id="A0AAW1UGU7"/>